<sequence length="1050" mass="112673">MSDTKSGDDKTLSVNQKKTLSLKRGGNEPGTVRQNFSHGRTKNVVVETKKRRVTRPEAGETAAPSVAAGLKPRAPEVATPAPTIAQAPQKPVETLAPTTAPGGVTPPAARPQAPSGKPRNIEFAKPQAPKAEPVAETPQSAADEAPKAVADAKPAEAPSPEASAPVEAVAAPKVEPSASEAKADVATPAPSAEAKTAAPATPAAPGRAPAQPAGRTQAPSARPGQNAPRGRDDRRPDSQQNRGPNRPGGRDDRRPSNTGAAPGQRPRGAVLSDLSSREMDARRRALELAKQREVEARRVFQEDEARRKSEDERRQRERAEAEQRAAEAAERQAREAEESRKAEEDAKRKPVAAKPRAGAAPAQPDPMSPADAEAALARGTRPDARRKGVDDEDARGGVRSRKSGAKAPAEAPRAAKTPADRRRGKLTLDKALSGDDGGRGRSLSSIRRRQEKFKRSQQSVPREKISRVVVIPETITIQELANRMSERAVDVIKYLMKEGQMMKPGDIIDQDLAEIIAGEFGHTVERVAESDVEEGIFNVEDKSENLQTRPPVVTIMGHVDHGKTSLLDAIRKTRVASGESGGITQHIGAYQVEQDGQKISFIDTPGHAAFTSMRARGAQATDIAVLVVAADDSVMPQTIESINHAKAAGVPIIVAINKMDKPEADAAKVRSGLLQYEVFVESMGGEVLDVEVSAKTGENLDKLLEAILLQAELIDLKADPNRTAEGVVIEAQLDKGRGPVATVLVQTGTLRRGDIVVAGDEWGRVRALVDDKGDQHKEAAPSMPIEVLGMNGTPQAGDRFAVVESEAKAREISEYRQRVTREKQVAKSAGQRGSLEQMMSQLQDTGLKTFPLVIKGDVQGSIEAIDNALEKLGTDEVQARIIHSGAGAITESDIALAEASKAAIIGFNVRANKQAREAASRDGIEIRYYNVIYDLVDDVKDAMSGLLSPERRESFLGNAEIREVFNITKVGKVAGCLVTEGEVERGAGVRLIRDNVVIHEGTLKTLKRFKDEVSKVQSGQECGMAFQNYEDIREGDIIECFRVEHVARSL</sequence>
<feature type="compositionally biased region" description="Low complexity" evidence="10">
    <location>
        <begin position="405"/>
        <end position="417"/>
    </location>
</feature>
<accession>A0ABU5HXG9</accession>
<evidence type="ECO:0000256" key="5">
    <source>
        <dbReference type="ARBA" id="ARBA00022741"/>
    </source>
</evidence>
<keyword evidence="7 8" id="KW-0342">GTP-binding</keyword>
<evidence type="ECO:0000256" key="4">
    <source>
        <dbReference type="ARBA" id="ARBA00022540"/>
    </source>
</evidence>
<proteinExistence type="inferred from homology"/>
<dbReference type="Pfam" id="PF22042">
    <property type="entry name" value="EF-G_D2"/>
    <property type="match status" value="1"/>
</dbReference>
<feature type="compositionally biased region" description="Low complexity" evidence="10">
    <location>
        <begin position="186"/>
        <end position="213"/>
    </location>
</feature>
<evidence type="ECO:0000256" key="10">
    <source>
        <dbReference type="SAM" id="MobiDB-lite"/>
    </source>
</evidence>
<name>A0ABU5HXG9_9HYPH</name>
<dbReference type="Proteomes" id="UP001294412">
    <property type="component" value="Unassembled WGS sequence"/>
</dbReference>
<keyword evidence="5 8" id="KW-0547">Nucleotide-binding</keyword>
<feature type="binding site" evidence="8">
    <location>
        <begin position="557"/>
        <end position="564"/>
    </location>
    <ligand>
        <name>GTP</name>
        <dbReference type="ChEBI" id="CHEBI:37565"/>
    </ligand>
</feature>
<feature type="domain" description="Tr-type G" evidence="11">
    <location>
        <begin position="548"/>
        <end position="717"/>
    </location>
</feature>
<comment type="subcellular location">
    <subcellularLocation>
        <location evidence="8">Cytoplasm</location>
    </subcellularLocation>
</comment>
<dbReference type="SUPFAM" id="SSF50447">
    <property type="entry name" value="Translation proteins"/>
    <property type="match status" value="2"/>
</dbReference>
<dbReference type="Pfam" id="PF08364">
    <property type="entry name" value="IF2_assoc"/>
    <property type="match status" value="1"/>
</dbReference>
<dbReference type="PROSITE" id="PS01176">
    <property type="entry name" value="IF2"/>
    <property type="match status" value="1"/>
</dbReference>
<evidence type="ECO:0000256" key="6">
    <source>
        <dbReference type="ARBA" id="ARBA00022917"/>
    </source>
</evidence>
<dbReference type="Gene3D" id="3.40.50.300">
    <property type="entry name" value="P-loop containing nucleotide triphosphate hydrolases"/>
    <property type="match status" value="1"/>
</dbReference>
<dbReference type="EMBL" id="JAXLPB010000001">
    <property type="protein sequence ID" value="MDY8107837.1"/>
    <property type="molecule type" value="Genomic_DNA"/>
</dbReference>
<dbReference type="PANTHER" id="PTHR43381">
    <property type="entry name" value="TRANSLATION INITIATION FACTOR IF-2-RELATED"/>
    <property type="match status" value="1"/>
</dbReference>
<dbReference type="SUPFAM" id="SSF52156">
    <property type="entry name" value="Initiation factor IF2/eIF5b, domain 3"/>
    <property type="match status" value="1"/>
</dbReference>
<dbReference type="InterPro" id="IPR036925">
    <property type="entry name" value="TIF_IF2_dom3_sf"/>
</dbReference>
<organism evidence="12 13">
    <name type="scientific">Fulvimarina uroteuthidis</name>
    <dbReference type="NCBI Taxonomy" id="3098149"/>
    <lineage>
        <taxon>Bacteria</taxon>
        <taxon>Pseudomonadati</taxon>
        <taxon>Pseudomonadota</taxon>
        <taxon>Alphaproteobacteria</taxon>
        <taxon>Hyphomicrobiales</taxon>
        <taxon>Aurantimonadaceae</taxon>
        <taxon>Fulvimarina</taxon>
    </lineage>
</organism>
<feature type="region of interest" description="Disordered" evidence="10">
    <location>
        <begin position="1"/>
        <end position="461"/>
    </location>
</feature>
<feature type="compositionally biased region" description="Low complexity" evidence="10">
    <location>
        <begin position="141"/>
        <end position="179"/>
    </location>
</feature>
<evidence type="ECO:0000256" key="7">
    <source>
        <dbReference type="ARBA" id="ARBA00023134"/>
    </source>
</evidence>
<comment type="function">
    <text evidence="8 9">One of the essential components for the initiation of protein synthesis. Protects formylmethionyl-tRNA from spontaneous hydrolysis and promotes its binding to the 30S ribosomal subunits. Also involved in the hydrolysis of GTP during the formation of the 70S ribosomal complex.</text>
</comment>
<dbReference type="GO" id="GO:0003743">
    <property type="term" value="F:translation initiation factor activity"/>
    <property type="evidence" value="ECO:0007669"/>
    <property type="project" value="UniProtKB-KW"/>
</dbReference>
<reference evidence="12 13" key="1">
    <citation type="submission" date="2023-12" db="EMBL/GenBank/DDBJ databases">
        <title>Description of Novel Strain Fulvimarina sp. 2208YS6-2-32 isolated from Uroteuthis (Photololigo) edulis.</title>
        <authorList>
            <person name="Park J.-S."/>
        </authorList>
    </citation>
    <scope>NUCLEOTIDE SEQUENCE [LARGE SCALE GENOMIC DNA]</scope>
    <source>
        <strain evidence="12 13">2208YS6-2-32</strain>
    </source>
</reference>
<dbReference type="InterPro" id="IPR006847">
    <property type="entry name" value="IF2_N"/>
</dbReference>
<dbReference type="NCBIfam" id="TIGR00231">
    <property type="entry name" value="small_GTP"/>
    <property type="match status" value="1"/>
</dbReference>
<dbReference type="InterPro" id="IPR015760">
    <property type="entry name" value="TIF_IF2"/>
</dbReference>
<evidence type="ECO:0000313" key="12">
    <source>
        <dbReference type="EMBL" id="MDY8107837.1"/>
    </source>
</evidence>
<dbReference type="CDD" id="cd03702">
    <property type="entry name" value="IF2_mtIF2_II"/>
    <property type="match status" value="1"/>
</dbReference>
<dbReference type="Pfam" id="PF11987">
    <property type="entry name" value="IF-2"/>
    <property type="match status" value="1"/>
</dbReference>
<dbReference type="Gene3D" id="3.40.50.10050">
    <property type="entry name" value="Translation initiation factor IF- 2, domain 3"/>
    <property type="match status" value="1"/>
</dbReference>
<dbReference type="Gene3D" id="2.40.30.10">
    <property type="entry name" value="Translation factors"/>
    <property type="match status" value="2"/>
</dbReference>
<dbReference type="Pfam" id="PF00009">
    <property type="entry name" value="GTP_EFTU"/>
    <property type="match status" value="1"/>
</dbReference>
<dbReference type="PANTHER" id="PTHR43381:SF5">
    <property type="entry name" value="TR-TYPE G DOMAIN-CONTAINING PROTEIN"/>
    <property type="match status" value="1"/>
</dbReference>
<dbReference type="InterPro" id="IPR044145">
    <property type="entry name" value="IF2_II"/>
</dbReference>
<dbReference type="SUPFAM" id="SSF52540">
    <property type="entry name" value="P-loop containing nucleoside triphosphate hydrolases"/>
    <property type="match status" value="1"/>
</dbReference>
<evidence type="ECO:0000313" key="13">
    <source>
        <dbReference type="Proteomes" id="UP001294412"/>
    </source>
</evidence>
<dbReference type="HAMAP" id="MF_00100_B">
    <property type="entry name" value="IF_2_B"/>
    <property type="match status" value="1"/>
</dbReference>
<dbReference type="CDD" id="cd03692">
    <property type="entry name" value="mtIF2_IVc"/>
    <property type="match status" value="1"/>
</dbReference>
<dbReference type="PROSITE" id="PS51722">
    <property type="entry name" value="G_TR_2"/>
    <property type="match status" value="1"/>
</dbReference>
<gene>
    <name evidence="8 12" type="primary">infB</name>
    <name evidence="12" type="ORF">U0C82_01575</name>
</gene>
<dbReference type="InterPro" id="IPR009000">
    <property type="entry name" value="Transl_B-barrel_sf"/>
</dbReference>
<evidence type="ECO:0000256" key="1">
    <source>
        <dbReference type="ARBA" id="ARBA00007733"/>
    </source>
</evidence>
<keyword evidence="3 8" id="KW-0963">Cytoplasm</keyword>
<dbReference type="RefSeq" id="WP_322185207.1">
    <property type="nucleotide sequence ID" value="NZ_JAXLPB010000001.1"/>
</dbReference>
<dbReference type="Pfam" id="PF04760">
    <property type="entry name" value="IF2_N"/>
    <property type="match status" value="1"/>
</dbReference>
<dbReference type="NCBIfam" id="TIGR00487">
    <property type="entry name" value="IF-2"/>
    <property type="match status" value="1"/>
</dbReference>
<feature type="compositionally biased region" description="Basic and acidic residues" evidence="10">
    <location>
        <begin position="275"/>
        <end position="348"/>
    </location>
</feature>
<comment type="similarity">
    <text evidence="1 8 9">Belongs to the TRAFAC class translation factor GTPase superfamily. Classic translation factor GTPase family. IF-2 subfamily.</text>
</comment>
<feature type="compositionally biased region" description="Low complexity" evidence="10">
    <location>
        <begin position="352"/>
        <end position="362"/>
    </location>
</feature>
<dbReference type="InterPro" id="IPR005225">
    <property type="entry name" value="Small_GTP-bd"/>
</dbReference>
<dbReference type="InterPro" id="IPR013575">
    <property type="entry name" value="IF2_assoc_dom_bac"/>
</dbReference>
<dbReference type="InterPro" id="IPR053905">
    <property type="entry name" value="EF-G-like_DII"/>
</dbReference>
<keyword evidence="6 8" id="KW-0648">Protein biosynthesis</keyword>
<feature type="compositionally biased region" description="Basic and acidic residues" evidence="10">
    <location>
        <begin position="1"/>
        <end position="11"/>
    </location>
</feature>
<evidence type="ECO:0000256" key="8">
    <source>
        <dbReference type="HAMAP-Rule" id="MF_00100"/>
    </source>
</evidence>
<dbReference type="InterPro" id="IPR000178">
    <property type="entry name" value="TF_IF2_bacterial-like"/>
</dbReference>
<evidence type="ECO:0000256" key="3">
    <source>
        <dbReference type="ARBA" id="ARBA00022490"/>
    </source>
</evidence>
<dbReference type="InterPro" id="IPR000795">
    <property type="entry name" value="T_Tr_GTP-bd_dom"/>
</dbReference>
<evidence type="ECO:0000256" key="2">
    <source>
        <dbReference type="ARBA" id="ARBA00020675"/>
    </source>
</evidence>
<evidence type="ECO:0000256" key="9">
    <source>
        <dbReference type="RuleBase" id="RU000644"/>
    </source>
</evidence>
<feature type="binding site" evidence="8">
    <location>
        <begin position="657"/>
        <end position="660"/>
    </location>
    <ligand>
        <name>GTP</name>
        <dbReference type="ChEBI" id="CHEBI:37565"/>
    </ligand>
</feature>
<protein>
    <recommendedName>
        <fullName evidence="2 8">Translation initiation factor IF-2</fullName>
    </recommendedName>
</protein>
<dbReference type="InterPro" id="IPR027417">
    <property type="entry name" value="P-loop_NTPase"/>
</dbReference>
<feature type="compositionally biased region" description="Low complexity" evidence="10">
    <location>
        <begin position="78"/>
        <end position="107"/>
    </location>
</feature>
<feature type="region of interest" description="G-domain" evidence="8">
    <location>
        <begin position="551"/>
        <end position="699"/>
    </location>
</feature>
<keyword evidence="4 8" id="KW-0396">Initiation factor</keyword>
<keyword evidence="13" id="KW-1185">Reference proteome</keyword>
<dbReference type="CDD" id="cd01887">
    <property type="entry name" value="IF2_eIF5B"/>
    <property type="match status" value="1"/>
</dbReference>
<comment type="caution">
    <text evidence="12">The sequence shown here is derived from an EMBL/GenBank/DDBJ whole genome shotgun (WGS) entry which is preliminary data.</text>
</comment>
<feature type="compositionally biased region" description="Basic and acidic residues" evidence="10">
    <location>
        <begin position="380"/>
        <end position="389"/>
    </location>
</feature>
<feature type="compositionally biased region" description="Basic and acidic residues" evidence="10">
    <location>
        <begin position="418"/>
        <end position="439"/>
    </location>
</feature>
<dbReference type="InterPro" id="IPR023115">
    <property type="entry name" value="TIF_IF2_dom3"/>
</dbReference>
<feature type="binding site" evidence="8">
    <location>
        <begin position="603"/>
        <end position="607"/>
    </location>
    <ligand>
        <name>GTP</name>
        <dbReference type="ChEBI" id="CHEBI:37565"/>
    </ligand>
</feature>
<evidence type="ECO:0000259" key="11">
    <source>
        <dbReference type="PROSITE" id="PS51722"/>
    </source>
</evidence>